<keyword evidence="3" id="KW-1185">Reference proteome</keyword>
<feature type="domain" description="YjeF N-terminal" evidence="1">
    <location>
        <begin position="17"/>
        <end position="53"/>
    </location>
</feature>
<proteinExistence type="predicted"/>
<protein>
    <submittedName>
        <fullName evidence="2">Pyridoxine/pyridoxamine 5'-phosphate oxidase</fullName>
    </submittedName>
</protein>
<dbReference type="AlphaFoldDB" id="A0A392PUJ2"/>
<dbReference type="EMBL" id="LXQA010095106">
    <property type="protein sequence ID" value="MCI15120.1"/>
    <property type="molecule type" value="Genomic_DNA"/>
</dbReference>
<dbReference type="InterPro" id="IPR004443">
    <property type="entry name" value="YjeF_N_dom"/>
</dbReference>
<evidence type="ECO:0000313" key="3">
    <source>
        <dbReference type="Proteomes" id="UP000265520"/>
    </source>
</evidence>
<dbReference type="PROSITE" id="PS51385">
    <property type="entry name" value="YJEF_N"/>
    <property type="match status" value="1"/>
</dbReference>
<sequence>MASFDSDSVTYLKQQEAAEIDETLMGPLGFSVDQLMELAGLSVATSIYEALLG</sequence>
<reference evidence="2 3" key="1">
    <citation type="journal article" date="2018" name="Front. Plant Sci.">
        <title>Red Clover (Trifolium pratense) and Zigzag Clover (T. medium) - A Picture of Genomic Similarities and Differences.</title>
        <authorList>
            <person name="Dluhosova J."/>
            <person name="Istvanek J."/>
            <person name="Nedelnik J."/>
            <person name="Repkova J."/>
        </authorList>
    </citation>
    <scope>NUCLEOTIDE SEQUENCE [LARGE SCALE GENOMIC DNA]</scope>
    <source>
        <strain evidence="3">cv. 10/8</strain>
        <tissue evidence="2">Leaf</tissue>
    </source>
</reference>
<dbReference type="InterPro" id="IPR036652">
    <property type="entry name" value="YjeF_N_dom_sf"/>
</dbReference>
<dbReference type="SUPFAM" id="SSF64153">
    <property type="entry name" value="YjeF N-terminal domain-like"/>
    <property type="match status" value="1"/>
</dbReference>
<evidence type="ECO:0000259" key="1">
    <source>
        <dbReference type="PROSITE" id="PS51385"/>
    </source>
</evidence>
<organism evidence="2 3">
    <name type="scientific">Trifolium medium</name>
    <dbReference type="NCBI Taxonomy" id="97028"/>
    <lineage>
        <taxon>Eukaryota</taxon>
        <taxon>Viridiplantae</taxon>
        <taxon>Streptophyta</taxon>
        <taxon>Embryophyta</taxon>
        <taxon>Tracheophyta</taxon>
        <taxon>Spermatophyta</taxon>
        <taxon>Magnoliopsida</taxon>
        <taxon>eudicotyledons</taxon>
        <taxon>Gunneridae</taxon>
        <taxon>Pentapetalae</taxon>
        <taxon>rosids</taxon>
        <taxon>fabids</taxon>
        <taxon>Fabales</taxon>
        <taxon>Fabaceae</taxon>
        <taxon>Papilionoideae</taxon>
        <taxon>50 kb inversion clade</taxon>
        <taxon>NPAAA clade</taxon>
        <taxon>Hologalegina</taxon>
        <taxon>IRL clade</taxon>
        <taxon>Trifolieae</taxon>
        <taxon>Trifolium</taxon>
    </lineage>
</organism>
<name>A0A392PUJ2_9FABA</name>
<dbReference type="Gene3D" id="3.40.50.10260">
    <property type="entry name" value="YjeF N-terminal domain"/>
    <property type="match status" value="1"/>
</dbReference>
<accession>A0A392PUJ2</accession>
<dbReference type="Proteomes" id="UP000265520">
    <property type="component" value="Unassembled WGS sequence"/>
</dbReference>
<comment type="caution">
    <text evidence="2">The sequence shown here is derived from an EMBL/GenBank/DDBJ whole genome shotgun (WGS) entry which is preliminary data.</text>
</comment>
<evidence type="ECO:0000313" key="2">
    <source>
        <dbReference type="EMBL" id="MCI15120.1"/>
    </source>
</evidence>